<sequence>SLIKEYLTPHVLSLQRLQLSESFLYDANKVSFDWNNFLSEPENIIENGYLEDNYEQRQTGLRVLLQNLQYKDVKQVWSVVPQGSFPDHFCNHIYLSRFRIDKVFTPALQKSVSKKVHWFKGYGLVKKALGLMIRLNCDDEFIGIVEKFILFKTRELQLFDKKNSNNNRVKFQFVVEPQPAESEPAVANPFVTKHHGRPPNRLKNALENVTNTHQNTHSSSNATFNDNDIQEKKRNRCANCGNKNIILELVLILTKIEYYSIV</sequence>
<protein>
    <submittedName>
        <fullName evidence="1">42452_t:CDS:1</fullName>
    </submittedName>
</protein>
<keyword evidence="2" id="KW-1185">Reference proteome</keyword>
<organism evidence="1 2">
    <name type="scientific">Gigaspora margarita</name>
    <dbReference type="NCBI Taxonomy" id="4874"/>
    <lineage>
        <taxon>Eukaryota</taxon>
        <taxon>Fungi</taxon>
        <taxon>Fungi incertae sedis</taxon>
        <taxon>Mucoromycota</taxon>
        <taxon>Glomeromycotina</taxon>
        <taxon>Glomeromycetes</taxon>
        <taxon>Diversisporales</taxon>
        <taxon>Gigasporaceae</taxon>
        <taxon>Gigaspora</taxon>
    </lineage>
</organism>
<name>A0ABN7W1G6_GIGMA</name>
<feature type="non-terminal residue" evidence="1">
    <location>
        <position position="1"/>
    </location>
</feature>
<comment type="caution">
    <text evidence="1">The sequence shown here is derived from an EMBL/GenBank/DDBJ whole genome shotgun (WGS) entry which is preliminary data.</text>
</comment>
<dbReference type="EMBL" id="CAJVQB010027910">
    <property type="protein sequence ID" value="CAG8811402.1"/>
    <property type="molecule type" value="Genomic_DNA"/>
</dbReference>
<dbReference type="Proteomes" id="UP000789901">
    <property type="component" value="Unassembled WGS sequence"/>
</dbReference>
<evidence type="ECO:0000313" key="1">
    <source>
        <dbReference type="EMBL" id="CAG8811402.1"/>
    </source>
</evidence>
<accession>A0ABN7W1G6</accession>
<evidence type="ECO:0000313" key="2">
    <source>
        <dbReference type="Proteomes" id="UP000789901"/>
    </source>
</evidence>
<reference evidence="1 2" key="1">
    <citation type="submission" date="2021-06" db="EMBL/GenBank/DDBJ databases">
        <authorList>
            <person name="Kallberg Y."/>
            <person name="Tangrot J."/>
            <person name="Rosling A."/>
        </authorList>
    </citation>
    <scope>NUCLEOTIDE SEQUENCE [LARGE SCALE GENOMIC DNA]</scope>
    <source>
        <strain evidence="1 2">120-4 pot B 10/14</strain>
    </source>
</reference>
<gene>
    <name evidence="1" type="ORF">GMARGA_LOCUS25333</name>
</gene>
<proteinExistence type="predicted"/>